<feature type="compositionally biased region" description="Polar residues" evidence="1">
    <location>
        <begin position="1"/>
        <end position="11"/>
    </location>
</feature>
<dbReference type="OrthoDB" id="3498215at2759"/>
<dbReference type="HOGENOM" id="CLU_874635_0_0_1"/>
<reference evidence="3" key="2">
    <citation type="submission" date="2015-01" db="EMBL/GenBank/DDBJ databases">
        <title>Evolutionary Origins and Diversification of the Mycorrhizal Mutualists.</title>
        <authorList>
            <consortium name="DOE Joint Genome Institute"/>
            <consortium name="Mycorrhizal Genomics Consortium"/>
            <person name="Kohler A."/>
            <person name="Kuo A."/>
            <person name="Nagy L.G."/>
            <person name="Floudas D."/>
            <person name="Copeland A."/>
            <person name="Barry K.W."/>
            <person name="Cichocki N."/>
            <person name="Veneault-Fourrey C."/>
            <person name="LaButti K."/>
            <person name="Lindquist E.A."/>
            <person name="Lipzen A."/>
            <person name="Lundell T."/>
            <person name="Morin E."/>
            <person name="Murat C."/>
            <person name="Riley R."/>
            <person name="Ohm R."/>
            <person name="Sun H."/>
            <person name="Tunlid A."/>
            <person name="Henrissat B."/>
            <person name="Grigoriev I.V."/>
            <person name="Hibbett D.S."/>
            <person name="Martin F."/>
        </authorList>
    </citation>
    <scope>NUCLEOTIDE SEQUENCE [LARGE SCALE GENOMIC DNA]</scope>
    <source>
        <strain evidence="3">Zn</strain>
    </source>
</reference>
<evidence type="ECO:0000256" key="1">
    <source>
        <dbReference type="SAM" id="MobiDB-lite"/>
    </source>
</evidence>
<evidence type="ECO:0000313" key="2">
    <source>
        <dbReference type="EMBL" id="KIN00749.1"/>
    </source>
</evidence>
<reference evidence="2 3" key="1">
    <citation type="submission" date="2014-04" db="EMBL/GenBank/DDBJ databases">
        <authorList>
            <consortium name="DOE Joint Genome Institute"/>
            <person name="Kuo A."/>
            <person name="Martino E."/>
            <person name="Perotto S."/>
            <person name="Kohler A."/>
            <person name="Nagy L.G."/>
            <person name="Floudas D."/>
            <person name="Copeland A."/>
            <person name="Barry K.W."/>
            <person name="Cichocki N."/>
            <person name="Veneault-Fourrey C."/>
            <person name="LaButti K."/>
            <person name="Lindquist E.A."/>
            <person name="Lipzen A."/>
            <person name="Lundell T."/>
            <person name="Morin E."/>
            <person name="Murat C."/>
            <person name="Sun H."/>
            <person name="Tunlid A."/>
            <person name="Henrissat B."/>
            <person name="Grigoriev I.V."/>
            <person name="Hibbett D.S."/>
            <person name="Martin F."/>
            <person name="Nordberg H.P."/>
            <person name="Cantor M.N."/>
            <person name="Hua S.X."/>
        </authorList>
    </citation>
    <scope>NUCLEOTIDE SEQUENCE [LARGE SCALE GENOMIC DNA]</scope>
    <source>
        <strain evidence="2 3">Zn</strain>
    </source>
</reference>
<protein>
    <submittedName>
        <fullName evidence="2">Uncharacterized protein</fullName>
    </submittedName>
</protein>
<proteinExistence type="predicted"/>
<dbReference type="Proteomes" id="UP000054321">
    <property type="component" value="Unassembled WGS sequence"/>
</dbReference>
<name>A0A0C3CP25_OIDMZ</name>
<gene>
    <name evidence="2" type="ORF">OIDMADRAFT_55316</name>
</gene>
<keyword evidence="3" id="KW-1185">Reference proteome</keyword>
<organism evidence="2 3">
    <name type="scientific">Oidiodendron maius (strain Zn)</name>
    <dbReference type="NCBI Taxonomy" id="913774"/>
    <lineage>
        <taxon>Eukaryota</taxon>
        <taxon>Fungi</taxon>
        <taxon>Dikarya</taxon>
        <taxon>Ascomycota</taxon>
        <taxon>Pezizomycotina</taxon>
        <taxon>Leotiomycetes</taxon>
        <taxon>Leotiomycetes incertae sedis</taxon>
        <taxon>Myxotrichaceae</taxon>
        <taxon>Oidiodendron</taxon>
    </lineage>
</organism>
<dbReference type="InParanoid" id="A0A0C3CP25"/>
<sequence length="318" mass="34896">MKINESANDHNSALERFSSPGRNVPIDPSLYSLDALLESAEETTESNTWVDSIAGDNPTLWNFGTGDLNIPMGLRQSSTQPGLLEQSTVPHNLLPDNSHVHGTGLPCSCLATMYLAMSSLQDLPPEVGAALVIVRAAVNTAQIILRCEQCGRPMGTPVRPPLEAFQNTMLLGTLLPTIVNSYKRLLEMVDYEFCMAKSAGYQITLSISQDNSIYCLGGLSGENTSLEKSLVEPDEWRTAIRCILRDDIYGHEFVNTSLKGLISEMEQRQRKCHTKMDVLGHSRLSNGFQQKQCLNEKNAPCLQILNITKVAMGSLGLI</sequence>
<accession>A0A0C3CP25</accession>
<evidence type="ECO:0000313" key="3">
    <source>
        <dbReference type="Proteomes" id="UP000054321"/>
    </source>
</evidence>
<feature type="region of interest" description="Disordered" evidence="1">
    <location>
        <begin position="1"/>
        <end position="20"/>
    </location>
</feature>
<dbReference type="AlphaFoldDB" id="A0A0C3CP25"/>
<dbReference type="EMBL" id="KN832877">
    <property type="protein sequence ID" value="KIN00749.1"/>
    <property type="molecule type" value="Genomic_DNA"/>
</dbReference>